<dbReference type="Proteomes" id="UP000054783">
    <property type="component" value="Unassembled WGS sequence"/>
</dbReference>
<protein>
    <submittedName>
        <fullName evidence="1">Uncharacterized protein</fullName>
    </submittedName>
</protein>
<dbReference type="EMBL" id="JYDQ01000030">
    <property type="protein sequence ID" value="KRY19892.1"/>
    <property type="molecule type" value="Genomic_DNA"/>
</dbReference>
<sequence>MLKSHKQMYRMRFIYYCMTSRGDNENCTVLFFCCNCIDQMSSRIGTCLTYPWPPVALVTAVLRVSSGTSSIDSIFSDITCKSAAVNLDANFLSLQPTMYNPSHSAMTTTEKFIGSAGPRSTSGTLSVQF</sequence>
<evidence type="ECO:0000313" key="1">
    <source>
        <dbReference type="EMBL" id="KRY19892.1"/>
    </source>
</evidence>
<proteinExistence type="predicted"/>
<reference evidence="1 2" key="1">
    <citation type="submission" date="2015-01" db="EMBL/GenBank/DDBJ databases">
        <title>Evolution of Trichinella species and genotypes.</title>
        <authorList>
            <person name="Korhonen P.K."/>
            <person name="Edoardo P."/>
            <person name="Giuseppe L.R."/>
            <person name="Gasser R.B."/>
        </authorList>
    </citation>
    <scope>NUCLEOTIDE SEQUENCE [LARGE SCALE GENOMIC DNA]</scope>
    <source>
        <strain evidence="1">ISS2496</strain>
    </source>
</reference>
<evidence type="ECO:0000313" key="2">
    <source>
        <dbReference type="Proteomes" id="UP000054783"/>
    </source>
</evidence>
<comment type="caution">
    <text evidence="1">The sequence shown here is derived from an EMBL/GenBank/DDBJ whole genome shotgun (WGS) entry which is preliminary data.</text>
</comment>
<dbReference type="AlphaFoldDB" id="A0A0V1A5K7"/>
<keyword evidence="2" id="KW-1185">Reference proteome</keyword>
<organism evidence="1 2">
    <name type="scientific">Trichinella patagoniensis</name>
    <dbReference type="NCBI Taxonomy" id="990121"/>
    <lineage>
        <taxon>Eukaryota</taxon>
        <taxon>Metazoa</taxon>
        <taxon>Ecdysozoa</taxon>
        <taxon>Nematoda</taxon>
        <taxon>Enoplea</taxon>
        <taxon>Dorylaimia</taxon>
        <taxon>Trichinellida</taxon>
        <taxon>Trichinellidae</taxon>
        <taxon>Trichinella</taxon>
    </lineage>
</organism>
<name>A0A0V1A5K7_9BILA</name>
<gene>
    <name evidence="1" type="ORF">T12_7369</name>
</gene>
<accession>A0A0V1A5K7</accession>